<name>A0A9P8T3I3_9ASCO</name>
<dbReference type="EMBL" id="JAEUBD010001178">
    <property type="protein sequence ID" value="KAH3664756.1"/>
    <property type="molecule type" value="Genomic_DNA"/>
</dbReference>
<dbReference type="PANTHER" id="PTHR31465">
    <property type="entry name" value="PROTEIN RTA1-RELATED"/>
    <property type="match status" value="1"/>
</dbReference>
<evidence type="ECO:0000256" key="3">
    <source>
        <dbReference type="ARBA" id="ARBA00022692"/>
    </source>
</evidence>
<evidence type="ECO:0000256" key="4">
    <source>
        <dbReference type="ARBA" id="ARBA00022989"/>
    </source>
</evidence>
<feature type="transmembrane region" description="Helical" evidence="9">
    <location>
        <begin position="44"/>
        <end position="64"/>
    </location>
</feature>
<evidence type="ECO:0000256" key="1">
    <source>
        <dbReference type="ARBA" id="ARBA00004651"/>
    </source>
</evidence>
<feature type="transmembrane region" description="Helical" evidence="9">
    <location>
        <begin position="151"/>
        <end position="173"/>
    </location>
</feature>
<evidence type="ECO:0000313" key="10">
    <source>
        <dbReference type="EMBL" id="KAH3664756.1"/>
    </source>
</evidence>
<keyword evidence="5" id="KW-0813">Transport</keyword>
<evidence type="ECO:0000256" key="7">
    <source>
        <dbReference type="ARBA" id="ARBA00037472"/>
    </source>
</evidence>
<keyword evidence="5" id="KW-0445">Lipid transport</keyword>
<comment type="subcellular location">
    <subcellularLocation>
        <location evidence="1">Cell membrane</location>
        <topology evidence="1">Multi-pass membrane protein</topology>
    </subcellularLocation>
</comment>
<dbReference type="Proteomes" id="UP000788993">
    <property type="component" value="Unassembled WGS sequence"/>
</dbReference>
<accession>A0A9P8T3I3</accession>
<evidence type="ECO:0000256" key="9">
    <source>
        <dbReference type="SAM" id="Phobius"/>
    </source>
</evidence>
<protein>
    <recommendedName>
        <fullName evidence="8">Sphingoid long-chain base transporter RSB1</fullName>
    </recommendedName>
</protein>
<dbReference type="InterPro" id="IPR007568">
    <property type="entry name" value="RTA1"/>
</dbReference>
<reference evidence="10" key="1">
    <citation type="journal article" date="2021" name="Open Biol.">
        <title>Shared evolutionary footprints suggest mitochondrial oxidative damage underlies multiple complex I losses in fungi.</title>
        <authorList>
            <person name="Schikora-Tamarit M.A."/>
            <person name="Marcet-Houben M."/>
            <person name="Nosek J."/>
            <person name="Gabaldon T."/>
        </authorList>
    </citation>
    <scope>NUCLEOTIDE SEQUENCE</scope>
    <source>
        <strain evidence="10">NCAIM Y.01608</strain>
    </source>
</reference>
<comment type="function">
    <text evidence="7">Catalyzes the ATP-dependent translocation of sphingoid long-chain bases (LCBs) from the cytoplasmic site toward the extracytoplasmic side of the membrane (flip-flop). Involved in the establishment of the functional lipid asymmetry of the plasma membrane. Regulates intracellular levels of LCBs, sphingolipid precursors that are growth inhibitory at increased levels.</text>
</comment>
<organism evidence="10 11">
    <name type="scientific">Ogataea polymorpha</name>
    <dbReference type="NCBI Taxonomy" id="460523"/>
    <lineage>
        <taxon>Eukaryota</taxon>
        <taxon>Fungi</taxon>
        <taxon>Dikarya</taxon>
        <taxon>Ascomycota</taxon>
        <taxon>Saccharomycotina</taxon>
        <taxon>Pichiomycetes</taxon>
        <taxon>Pichiales</taxon>
        <taxon>Pichiaceae</taxon>
        <taxon>Ogataea</taxon>
    </lineage>
</organism>
<dbReference type="GO" id="GO:0006869">
    <property type="term" value="P:lipid transport"/>
    <property type="evidence" value="ECO:0007669"/>
    <property type="project" value="UniProtKB-KW"/>
</dbReference>
<keyword evidence="11" id="KW-1185">Reference proteome</keyword>
<sequence length="400" mass="44449">MSSGYAYLIEHINFGSDCFLTAYFGLLLAAHLFLVFYTRQFHFGYVWCLAMAGEIVGYIGRIMISKSNNKTTAIIMDSVGLNAGSSLMIAGLYISAAGMLKQRASTTVRGSPRLLIVVLAINVGSIALYSAGVSIEPNGGSDYQTGKNLAIAGTVIQLALLIAFLASWLFFWRRAHRDFCPAGQILYYNSFPAAITLGMILMVVRSCYRLSNIKAVFLKISKEIDIFSLHGFLVNRWKKEKSQESSNDGQRRGQIEGSLESHVSTVVSLETWESPSTAESTNFSKCSSDRIVDSTHRSSTRFGGKQTNLITWTKLSKSHEYTVHHNKAGNVLFQSAQRACHGKTNDSLAENTNDQRESWAEVIRHNGTEEGAWYVKQVEHHVPPESLVKITVWDDYIKNC</sequence>
<keyword evidence="6 9" id="KW-0472">Membrane</keyword>
<dbReference type="AlphaFoldDB" id="A0A9P8T3I3"/>
<keyword evidence="4 9" id="KW-1133">Transmembrane helix</keyword>
<feature type="transmembrane region" description="Helical" evidence="9">
    <location>
        <begin position="79"/>
        <end position="100"/>
    </location>
</feature>
<comment type="similarity">
    <text evidence="2">Belongs to the lipid-translocating exporter (LTE) (TC 9.A.26.1) family.</text>
</comment>
<dbReference type="GO" id="GO:0000324">
    <property type="term" value="C:fungal-type vacuole"/>
    <property type="evidence" value="ECO:0007669"/>
    <property type="project" value="TreeGrafter"/>
</dbReference>
<reference evidence="10" key="2">
    <citation type="submission" date="2021-01" db="EMBL/GenBank/DDBJ databases">
        <authorList>
            <person name="Schikora-Tamarit M.A."/>
        </authorList>
    </citation>
    <scope>NUCLEOTIDE SEQUENCE</scope>
    <source>
        <strain evidence="10">NCAIM Y.01608</strain>
    </source>
</reference>
<gene>
    <name evidence="10" type="ORF">OGATHE_003571</name>
</gene>
<dbReference type="GO" id="GO:0005886">
    <property type="term" value="C:plasma membrane"/>
    <property type="evidence" value="ECO:0007669"/>
    <property type="project" value="UniProtKB-SubCell"/>
</dbReference>
<evidence type="ECO:0000256" key="2">
    <source>
        <dbReference type="ARBA" id="ARBA00009969"/>
    </source>
</evidence>
<evidence type="ECO:0000256" key="5">
    <source>
        <dbReference type="ARBA" id="ARBA00023055"/>
    </source>
</evidence>
<evidence type="ECO:0000256" key="8">
    <source>
        <dbReference type="ARBA" id="ARBA00041117"/>
    </source>
</evidence>
<feature type="transmembrane region" description="Helical" evidence="9">
    <location>
        <begin position="112"/>
        <end position="131"/>
    </location>
</feature>
<keyword evidence="3 9" id="KW-0812">Transmembrane</keyword>
<evidence type="ECO:0000313" key="11">
    <source>
        <dbReference type="Proteomes" id="UP000788993"/>
    </source>
</evidence>
<feature type="transmembrane region" description="Helical" evidence="9">
    <location>
        <begin position="185"/>
        <end position="204"/>
    </location>
</feature>
<proteinExistence type="inferred from homology"/>
<dbReference type="PANTHER" id="PTHR31465:SF9">
    <property type="entry name" value="SPHINGOID LONG-CHAIN BASE TRANSPORTER RSB1"/>
    <property type="match status" value="1"/>
</dbReference>
<dbReference type="Pfam" id="PF04479">
    <property type="entry name" value="RTA1"/>
    <property type="match status" value="1"/>
</dbReference>
<feature type="transmembrane region" description="Helical" evidence="9">
    <location>
        <begin position="20"/>
        <end position="37"/>
    </location>
</feature>
<comment type="caution">
    <text evidence="10">The sequence shown here is derived from an EMBL/GenBank/DDBJ whole genome shotgun (WGS) entry which is preliminary data.</text>
</comment>
<evidence type="ECO:0000256" key="6">
    <source>
        <dbReference type="ARBA" id="ARBA00023136"/>
    </source>
</evidence>